<accession>A0AAN9VBJ3</accession>
<feature type="compositionally biased region" description="Basic residues" evidence="2">
    <location>
        <begin position="373"/>
        <end position="394"/>
    </location>
</feature>
<dbReference type="Proteomes" id="UP001378592">
    <property type="component" value="Unassembled WGS sequence"/>
</dbReference>
<name>A0AAN9VBJ3_9ORTH</name>
<reference evidence="3 4" key="1">
    <citation type="submission" date="2024-03" db="EMBL/GenBank/DDBJ databases">
        <title>The genome assembly and annotation of the cricket Gryllus longicercus Weissman &amp; Gray.</title>
        <authorList>
            <person name="Szrajer S."/>
            <person name="Gray D."/>
            <person name="Ylla G."/>
        </authorList>
    </citation>
    <scope>NUCLEOTIDE SEQUENCE [LARGE SCALE GENOMIC DNA]</scope>
    <source>
        <strain evidence="3">DAG 2021-001</strain>
        <tissue evidence="3">Whole body minus gut</tissue>
    </source>
</reference>
<proteinExistence type="predicted"/>
<protein>
    <submittedName>
        <fullName evidence="3">Uncharacterized protein</fullName>
    </submittedName>
</protein>
<organism evidence="3 4">
    <name type="scientific">Gryllus longicercus</name>
    <dbReference type="NCBI Taxonomy" id="2509291"/>
    <lineage>
        <taxon>Eukaryota</taxon>
        <taxon>Metazoa</taxon>
        <taxon>Ecdysozoa</taxon>
        <taxon>Arthropoda</taxon>
        <taxon>Hexapoda</taxon>
        <taxon>Insecta</taxon>
        <taxon>Pterygota</taxon>
        <taxon>Neoptera</taxon>
        <taxon>Polyneoptera</taxon>
        <taxon>Orthoptera</taxon>
        <taxon>Ensifera</taxon>
        <taxon>Gryllidea</taxon>
        <taxon>Grylloidea</taxon>
        <taxon>Gryllidae</taxon>
        <taxon>Gryllinae</taxon>
        <taxon>Gryllus</taxon>
    </lineage>
</organism>
<comment type="caution">
    <text evidence="3">The sequence shown here is derived from an EMBL/GenBank/DDBJ whole genome shotgun (WGS) entry which is preliminary data.</text>
</comment>
<keyword evidence="1" id="KW-0175">Coiled coil</keyword>
<evidence type="ECO:0000313" key="4">
    <source>
        <dbReference type="Proteomes" id="UP001378592"/>
    </source>
</evidence>
<evidence type="ECO:0000256" key="2">
    <source>
        <dbReference type="SAM" id="MobiDB-lite"/>
    </source>
</evidence>
<keyword evidence="4" id="KW-1185">Reference proteome</keyword>
<dbReference type="EMBL" id="JAZDUA010000298">
    <property type="protein sequence ID" value="KAK7861814.1"/>
    <property type="molecule type" value="Genomic_DNA"/>
</dbReference>
<gene>
    <name evidence="3" type="ORF">R5R35_000579</name>
</gene>
<feature type="coiled-coil region" evidence="1">
    <location>
        <begin position="500"/>
        <end position="527"/>
    </location>
</feature>
<evidence type="ECO:0000313" key="3">
    <source>
        <dbReference type="EMBL" id="KAK7861814.1"/>
    </source>
</evidence>
<feature type="region of interest" description="Disordered" evidence="2">
    <location>
        <begin position="363"/>
        <end position="404"/>
    </location>
</feature>
<sequence>MLARVVNIIYQGELLNRICFKNVAYELTQSTANKKSHPWSILYTLFSQYRNMSKDGNNSDALFKDQVAKQFQKNVLIQIKPKLYHGSSLNNENLKKGNLKSKVLKRAIHHESGDEIIQQAKRNLQSCKILKKSGSGPKCLVEDKEHQKPFKKTVAFDLRPRVLHQCENPFQCTKIHCIKPCGHALVGILKKSKENISKNVFPKPYIIKKSIYCAIQSQARNLCQNRGENGSSSKIKIENREASLDNQDAPRKQIITQIPEKNAPLNLHEMEKPPPLMEMKYIHPSFTQEIDDHANILKGKNNNILLKTISKSMNNLNTHNKSLVKIPAPIQTKEIYKLHKCRQQLCSVPSIVRSDNQLAFSTSSGDYKDKNKCKSVSKRKRKGHPQCAKKRKSKANSSGDKCNSKNAEERAKVLECITFKEETRDPEEIAKLLESCFSKSEKSNECDRKPQQTTCKDITKDKQSKPLDKNRCTCDKLPVSKKPKCEKDEKKDNVIDVGCKSSLQKLCQKITKQLTEYTEKQKKMKKKKHVEPCEMTCLDVCADDGIMKDGEVPPGTKRDCRFVCDGEDPCDPPKPKKASKTNVCKEMFKKKRETKKKKCSKKPKKKVVKCSESEDKKKIRKKSSCADVCLWFQKAFRKKPQLYSGECEKPKKKSQRIKVCENSFKKMLRKMQKRKIYGN</sequence>
<dbReference type="AlphaFoldDB" id="A0AAN9VBJ3"/>
<evidence type="ECO:0000256" key="1">
    <source>
        <dbReference type="SAM" id="Coils"/>
    </source>
</evidence>